<dbReference type="Pfam" id="PF00534">
    <property type="entry name" value="Glycos_transf_1"/>
    <property type="match status" value="1"/>
</dbReference>
<sequence>MKLIYVANARLPTEKAHGLQIVSMCEALARSGADLTLLSLGPGDSAQDIFTYYNVEPLFAVEYLAKTPQRVSTPAAFRLRQLRFSWQVWRRLWPDRRKAVVLTRDELTGWGLSCLGVRVFYDMHGFPEHKRWLWKLALRALTGIVVTNHWKKRQCQERFRIPAEKMMVAPNGYDPRLFPVPGAGPAREDLRRALGFPAAKKVVLYTGNFYDWKGVHTLGKAAALLPETAVWFVGGSEEEAVKFRDRYRALPNVRVLSYRPHAQIPQYLQAADVLVLPNSARAEDPRFAVYSQFDTSPMKLFEYMGSGTPIVATDLPSVREIIDETTAEFFPPDDPDRLAAAIKEVLENETAAKLRAGRARERVAREFTWDRRSGRLLEFIRTRIQ</sequence>
<dbReference type="Pfam" id="PF13439">
    <property type="entry name" value="Glyco_transf_4"/>
    <property type="match status" value="1"/>
</dbReference>
<dbReference type="CDD" id="cd03801">
    <property type="entry name" value="GT4_PimA-like"/>
    <property type="match status" value="1"/>
</dbReference>
<dbReference type="PANTHER" id="PTHR12526">
    <property type="entry name" value="GLYCOSYLTRANSFERASE"/>
    <property type="match status" value="1"/>
</dbReference>
<dbReference type="InterPro" id="IPR001296">
    <property type="entry name" value="Glyco_trans_1"/>
</dbReference>
<evidence type="ECO:0000313" key="4">
    <source>
        <dbReference type="Proteomes" id="UP000033870"/>
    </source>
</evidence>
<dbReference type="Proteomes" id="UP000033870">
    <property type="component" value="Unassembled WGS sequence"/>
</dbReference>
<dbReference type="InterPro" id="IPR028098">
    <property type="entry name" value="Glyco_trans_4-like_N"/>
</dbReference>
<proteinExistence type="predicted"/>
<feature type="domain" description="Glycosyltransferase subfamily 4-like N-terminal" evidence="2">
    <location>
        <begin position="21"/>
        <end position="175"/>
    </location>
</feature>
<evidence type="ECO:0000313" key="3">
    <source>
        <dbReference type="EMBL" id="KKW41865.1"/>
    </source>
</evidence>
<gene>
    <name evidence="3" type="ORF">UY92_C0013G0064</name>
</gene>
<dbReference type="SUPFAM" id="SSF53756">
    <property type="entry name" value="UDP-Glycosyltransferase/glycogen phosphorylase"/>
    <property type="match status" value="1"/>
</dbReference>
<dbReference type="AlphaFoldDB" id="A0A0G1YF85"/>
<feature type="domain" description="Glycosyl transferase family 1" evidence="1">
    <location>
        <begin position="187"/>
        <end position="353"/>
    </location>
</feature>
<protein>
    <submittedName>
        <fullName evidence="3">Glycosyl transferase group 1</fullName>
    </submittedName>
</protein>
<dbReference type="GO" id="GO:0016757">
    <property type="term" value="F:glycosyltransferase activity"/>
    <property type="evidence" value="ECO:0007669"/>
    <property type="project" value="InterPro"/>
</dbReference>
<name>A0A0G1YF85_9BACT</name>
<dbReference type="EMBL" id="LCRX01000013">
    <property type="protein sequence ID" value="KKW41865.1"/>
    <property type="molecule type" value="Genomic_DNA"/>
</dbReference>
<keyword evidence="3" id="KW-0808">Transferase</keyword>
<organism evidence="3 4">
    <name type="scientific">Candidatus Magasanikbacteria bacterium GW2011_GWA2_56_11</name>
    <dbReference type="NCBI Taxonomy" id="1619044"/>
    <lineage>
        <taxon>Bacteria</taxon>
        <taxon>Candidatus Magasanikiibacteriota</taxon>
    </lineage>
</organism>
<comment type="caution">
    <text evidence="3">The sequence shown here is derived from an EMBL/GenBank/DDBJ whole genome shotgun (WGS) entry which is preliminary data.</text>
</comment>
<evidence type="ECO:0000259" key="1">
    <source>
        <dbReference type="Pfam" id="PF00534"/>
    </source>
</evidence>
<evidence type="ECO:0000259" key="2">
    <source>
        <dbReference type="Pfam" id="PF13439"/>
    </source>
</evidence>
<dbReference type="Gene3D" id="3.40.50.2000">
    <property type="entry name" value="Glycogen Phosphorylase B"/>
    <property type="match status" value="2"/>
</dbReference>
<dbReference type="STRING" id="1619044.UY92_C0013G0064"/>
<accession>A0A0G1YF85</accession>
<reference evidence="3 4" key="1">
    <citation type="journal article" date="2015" name="Nature">
        <title>rRNA introns, odd ribosomes, and small enigmatic genomes across a large radiation of phyla.</title>
        <authorList>
            <person name="Brown C.T."/>
            <person name="Hug L.A."/>
            <person name="Thomas B.C."/>
            <person name="Sharon I."/>
            <person name="Castelle C.J."/>
            <person name="Singh A."/>
            <person name="Wilkins M.J."/>
            <person name="Williams K.H."/>
            <person name="Banfield J.F."/>
        </authorList>
    </citation>
    <scope>NUCLEOTIDE SEQUENCE [LARGE SCALE GENOMIC DNA]</scope>
</reference>